<dbReference type="AlphaFoldDB" id="A0A0V0TDF7"/>
<sequence>MAVLIHWKADVLSQITRELSLRFLHIFDVLFVCNWHEIKRQEKNCDSVHYVIRSNSIGMKLASVGDLNFFKNVIQKSPPLLNLISKYFGRRN</sequence>
<keyword evidence="2" id="KW-1185">Reference proteome</keyword>
<name>A0A0V0TDF7_9BILA</name>
<gene>
    <name evidence="1" type="ORF">T05_6389</name>
</gene>
<proteinExistence type="predicted"/>
<organism evidence="1 2">
    <name type="scientific">Trichinella murrelli</name>
    <dbReference type="NCBI Taxonomy" id="144512"/>
    <lineage>
        <taxon>Eukaryota</taxon>
        <taxon>Metazoa</taxon>
        <taxon>Ecdysozoa</taxon>
        <taxon>Nematoda</taxon>
        <taxon>Enoplea</taxon>
        <taxon>Dorylaimia</taxon>
        <taxon>Trichinellida</taxon>
        <taxon>Trichinellidae</taxon>
        <taxon>Trichinella</taxon>
    </lineage>
</organism>
<accession>A0A0V0TDF7</accession>
<dbReference type="EMBL" id="JYDJ01000329">
    <property type="protein sequence ID" value="KRX37050.1"/>
    <property type="molecule type" value="Genomic_DNA"/>
</dbReference>
<reference evidence="1 2" key="1">
    <citation type="submission" date="2015-01" db="EMBL/GenBank/DDBJ databases">
        <title>Evolution of Trichinella species and genotypes.</title>
        <authorList>
            <person name="Korhonen P.K."/>
            <person name="Edoardo P."/>
            <person name="Giuseppe L.R."/>
            <person name="Gasser R.B."/>
        </authorList>
    </citation>
    <scope>NUCLEOTIDE SEQUENCE [LARGE SCALE GENOMIC DNA]</scope>
    <source>
        <strain evidence="1">ISS417</strain>
    </source>
</reference>
<evidence type="ECO:0000313" key="1">
    <source>
        <dbReference type="EMBL" id="KRX37050.1"/>
    </source>
</evidence>
<dbReference type="Proteomes" id="UP000055048">
    <property type="component" value="Unassembled WGS sequence"/>
</dbReference>
<comment type="caution">
    <text evidence="1">The sequence shown here is derived from an EMBL/GenBank/DDBJ whole genome shotgun (WGS) entry which is preliminary data.</text>
</comment>
<evidence type="ECO:0000313" key="2">
    <source>
        <dbReference type="Proteomes" id="UP000055048"/>
    </source>
</evidence>
<dbReference type="OrthoDB" id="10613730at2759"/>
<protein>
    <submittedName>
        <fullName evidence="1">Uncharacterized protein</fullName>
    </submittedName>
</protein>